<dbReference type="GO" id="GO:0003779">
    <property type="term" value="F:actin binding"/>
    <property type="evidence" value="ECO:0007669"/>
    <property type="project" value="UniProtKB-KW"/>
</dbReference>
<dbReference type="InterPro" id="IPR000213">
    <property type="entry name" value="VitD-bd"/>
</dbReference>
<organism evidence="14 15">
    <name type="scientific">Mesitornis unicolor</name>
    <name type="common">brown roatelo</name>
    <dbReference type="NCBI Taxonomy" id="54374"/>
    <lineage>
        <taxon>Eukaryota</taxon>
        <taxon>Metazoa</taxon>
        <taxon>Chordata</taxon>
        <taxon>Craniata</taxon>
        <taxon>Vertebrata</taxon>
        <taxon>Euteleostomi</taxon>
        <taxon>Archelosauria</taxon>
        <taxon>Archosauria</taxon>
        <taxon>Dinosauria</taxon>
        <taxon>Saurischia</taxon>
        <taxon>Theropoda</taxon>
        <taxon>Coelurosauria</taxon>
        <taxon>Aves</taxon>
        <taxon>Neognathae</taxon>
        <taxon>Neoaves</taxon>
        <taxon>Columbimorphae</taxon>
        <taxon>Mesitornithiformes</taxon>
        <taxon>Mesitornithidae</taxon>
        <taxon>Mesitornis</taxon>
    </lineage>
</organism>
<feature type="non-terminal residue" evidence="14">
    <location>
        <position position="1"/>
    </location>
</feature>
<evidence type="ECO:0000256" key="11">
    <source>
        <dbReference type="ARBA" id="ARBA00032443"/>
    </source>
</evidence>
<dbReference type="SUPFAM" id="SSF48552">
    <property type="entry name" value="Serum albumin-like"/>
    <property type="match status" value="2"/>
</dbReference>
<evidence type="ECO:0000256" key="12">
    <source>
        <dbReference type="ARBA" id="ARBA00046813"/>
    </source>
</evidence>
<dbReference type="InterPro" id="IPR014760">
    <property type="entry name" value="Serum_albumin_N"/>
</dbReference>
<evidence type="ECO:0000256" key="10">
    <source>
        <dbReference type="ARBA" id="ARBA00029834"/>
    </source>
</evidence>
<evidence type="ECO:0000256" key="6">
    <source>
        <dbReference type="ARBA" id="ARBA00022737"/>
    </source>
</evidence>
<dbReference type="CDD" id="cd00015">
    <property type="entry name" value="ALBUMIN"/>
    <property type="match status" value="1"/>
</dbReference>
<dbReference type="PANTHER" id="PTHR11385:SF11">
    <property type="entry name" value="VITAMIN D-BINDING PROTEIN"/>
    <property type="match status" value="1"/>
</dbReference>
<dbReference type="PROSITE" id="PS51438">
    <property type="entry name" value="ALBUMIN_2"/>
    <property type="match status" value="2"/>
</dbReference>
<keyword evidence="6" id="KW-0677">Repeat</keyword>
<dbReference type="InterPro" id="IPR000264">
    <property type="entry name" value="ALB/AFP/VDB"/>
</dbReference>
<dbReference type="Pfam" id="PF00273">
    <property type="entry name" value="Serum_albumin"/>
    <property type="match status" value="2"/>
</dbReference>
<dbReference type="PANTHER" id="PTHR11385">
    <property type="entry name" value="SERUM ALBUMIN-RELATED"/>
    <property type="match status" value="1"/>
</dbReference>
<accession>A0A091RDY8</accession>
<keyword evidence="15" id="KW-1185">Reference proteome</keyword>
<dbReference type="InterPro" id="IPR020858">
    <property type="entry name" value="Serum_albumin-like"/>
</dbReference>
<dbReference type="Proteomes" id="UP000053369">
    <property type="component" value="Unassembled WGS sequence"/>
</dbReference>
<evidence type="ECO:0000256" key="9">
    <source>
        <dbReference type="ARBA" id="ARBA00023203"/>
    </source>
</evidence>
<proteinExistence type="predicted"/>
<gene>
    <name evidence="14" type="ORF">N332_06153</name>
</gene>
<evidence type="ECO:0000256" key="7">
    <source>
        <dbReference type="ARBA" id="ARBA00022897"/>
    </source>
</evidence>
<dbReference type="PRINTS" id="PR00802">
    <property type="entry name" value="SERUMALBUMIN"/>
</dbReference>
<evidence type="ECO:0000313" key="15">
    <source>
        <dbReference type="Proteomes" id="UP000053369"/>
    </source>
</evidence>
<dbReference type="GO" id="GO:0090482">
    <property type="term" value="F:vitamin transmembrane transporter activity"/>
    <property type="evidence" value="ECO:0007669"/>
    <property type="project" value="InterPro"/>
</dbReference>
<keyword evidence="4" id="KW-0813">Transport</keyword>
<dbReference type="GO" id="GO:0005499">
    <property type="term" value="F:vitamin D binding"/>
    <property type="evidence" value="ECO:0007669"/>
    <property type="project" value="UniProtKB-KW"/>
</dbReference>
<name>A0A091RDY8_9AVES</name>
<evidence type="ECO:0000259" key="13">
    <source>
        <dbReference type="PROSITE" id="PS51438"/>
    </source>
</evidence>
<keyword evidence="8" id="KW-1015">Disulfide bond</keyword>
<comment type="subcellular location">
    <subcellularLocation>
        <location evidence="2">Secreted</location>
    </subcellularLocation>
</comment>
<dbReference type="AlphaFoldDB" id="A0A091RDY8"/>
<dbReference type="GO" id="GO:0072562">
    <property type="term" value="C:blood microparticle"/>
    <property type="evidence" value="ECO:0007669"/>
    <property type="project" value="TreeGrafter"/>
</dbReference>
<keyword evidence="7" id="KW-0848">Vitamin D</keyword>
<evidence type="ECO:0000256" key="8">
    <source>
        <dbReference type="ARBA" id="ARBA00023157"/>
    </source>
</evidence>
<comment type="function">
    <text evidence="1">Involved in vitamin D transport and storage, scavenging of extracellular G-actin, enhancement of the chemotactic activity of C5 alpha for neutrophils in inflammation and macrophage activation.</text>
</comment>
<evidence type="ECO:0000256" key="3">
    <source>
        <dbReference type="ARBA" id="ARBA00020134"/>
    </source>
</evidence>
<keyword evidence="5" id="KW-0964">Secreted</keyword>
<comment type="subunit">
    <text evidence="12">Associates with membrane-bound immunoglobulin on the surface of B-lymphocytes and with IgG Fc receptor on the membranes of T-lymphocytes. Interacts with LRP2; the interaction is required for renal uptake of GC in complex with 25-hydroxyvitamin D3.</text>
</comment>
<evidence type="ECO:0000313" key="14">
    <source>
        <dbReference type="EMBL" id="KFQ37731.1"/>
    </source>
</evidence>
<sequence>GRPYERDKVCQEFKALGKEDFRTLTIIANSRKFSNATFEEIGHLVREIVSLAETCCADGADPSCYDDGSSALSAKSCSGRSPFPVHPGTAECCTHEGLERKLCLAALHHPPQELPKYLQPSDQELCQAFRSDPKDFADRFLHEYASSYSQAPLPLLLGSARTFLSMVSSCCISPAPTACFLREKLERKTLSLLTLVANRACSRFTAYGKDKFTFSYLTALAQKTPAAAFEDLLPLAEGAAEVFAQCCDSVAEDCMQKRV</sequence>
<protein>
    <recommendedName>
        <fullName evidence="3">Vitamin D-binding protein</fullName>
    </recommendedName>
    <alternativeName>
        <fullName evidence="10">Gc-globulin</fullName>
    </alternativeName>
    <alternativeName>
        <fullName evidence="11">Group-specific component</fullName>
    </alternativeName>
</protein>
<dbReference type="EMBL" id="KK814535">
    <property type="protein sequence ID" value="KFQ37731.1"/>
    <property type="molecule type" value="Genomic_DNA"/>
</dbReference>
<evidence type="ECO:0000256" key="1">
    <source>
        <dbReference type="ARBA" id="ARBA00002354"/>
    </source>
</evidence>
<evidence type="ECO:0000256" key="5">
    <source>
        <dbReference type="ARBA" id="ARBA00022525"/>
    </source>
</evidence>
<keyword evidence="9" id="KW-0009">Actin-binding</keyword>
<evidence type="ECO:0000256" key="4">
    <source>
        <dbReference type="ARBA" id="ARBA00022448"/>
    </source>
</evidence>
<evidence type="ECO:0000256" key="2">
    <source>
        <dbReference type="ARBA" id="ARBA00004613"/>
    </source>
</evidence>
<dbReference type="PRINTS" id="PR00804">
    <property type="entry name" value="VITAMNDBNDNG"/>
</dbReference>
<dbReference type="SMART" id="SM00103">
    <property type="entry name" value="ALBUMIN"/>
    <property type="match status" value="1"/>
</dbReference>
<feature type="non-terminal residue" evidence="14">
    <location>
        <position position="259"/>
    </location>
</feature>
<feature type="domain" description="Albumin" evidence="13">
    <location>
        <begin position="1"/>
        <end position="189"/>
    </location>
</feature>
<feature type="domain" description="Albumin" evidence="13">
    <location>
        <begin position="190"/>
        <end position="259"/>
    </location>
</feature>
<dbReference type="GO" id="GO:0005737">
    <property type="term" value="C:cytoplasm"/>
    <property type="evidence" value="ECO:0007669"/>
    <property type="project" value="TreeGrafter"/>
</dbReference>
<dbReference type="Gene3D" id="1.10.246.10">
    <property type="match status" value="3"/>
</dbReference>
<reference evidence="14 15" key="1">
    <citation type="submission" date="2014-04" db="EMBL/GenBank/DDBJ databases">
        <title>Genome evolution of avian class.</title>
        <authorList>
            <person name="Zhang G."/>
            <person name="Li C."/>
        </authorList>
    </citation>
    <scope>NUCLEOTIDE SEQUENCE [LARGE SCALE GENOMIC DNA]</scope>
    <source>
        <strain evidence="14">BGI_N332</strain>
    </source>
</reference>